<dbReference type="EMBL" id="JAPFFF010000005">
    <property type="protein sequence ID" value="KAK8888582.1"/>
    <property type="molecule type" value="Genomic_DNA"/>
</dbReference>
<organism evidence="3 4">
    <name type="scientific">Tritrichomonas musculus</name>
    <dbReference type="NCBI Taxonomy" id="1915356"/>
    <lineage>
        <taxon>Eukaryota</taxon>
        <taxon>Metamonada</taxon>
        <taxon>Parabasalia</taxon>
        <taxon>Tritrichomonadida</taxon>
        <taxon>Tritrichomonadidae</taxon>
        <taxon>Tritrichomonas</taxon>
    </lineage>
</organism>
<name>A0ABR2KCG5_9EUKA</name>
<keyword evidence="1" id="KW-0175">Coiled coil</keyword>
<feature type="compositionally biased region" description="Basic and acidic residues" evidence="2">
    <location>
        <begin position="111"/>
        <end position="120"/>
    </location>
</feature>
<dbReference type="PANTHER" id="PTHR47026:SF2">
    <property type="entry name" value="FLAGELLAR ASSOCIATED PROTEIN"/>
    <property type="match status" value="1"/>
</dbReference>
<protein>
    <recommendedName>
        <fullName evidence="5">DUF4201 domain-containing protein</fullName>
    </recommendedName>
</protein>
<dbReference type="PANTHER" id="PTHR47026">
    <property type="entry name" value="PIGMENTOSA GTPASE REGULATOR-LIKE PROTEIN, PUTATIVE-RELATED"/>
    <property type="match status" value="1"/>
</dbReference>
<evidence type="ECO:0008006" key="5">
    <source>
        <dbReference type="Google" id="ProtNLM"/>
    </source>
</evidence>
<sequence length="482" mass="56051">MSLDIGEGTKPLFNKYSENTDEDDEQTDESKSSHDEEEKSNSDISNQESDNEDKSDENSQSNSESDNIKEIDHSENDEDNSENNSDNTEQSEPESENDQERDSEDSESNESEQKSIHEPSDQSSSHHRRVRSHHHSKPQSDGQSNKSSSLYHGSLQKEATSRYSATSNLSKCQDIHDLAMHFKPLPTHSVQLLEDLLSTLLEERKQKALSGDFEGSVTILRVIDHTKEYLNIAEKREFQRQQKYQVSMQDNEVKERIAKFDQETQKQEKQLKNNLAKAREKLISDLQREARQQEEYWQSESHMRLYNRPSHKLRTLRHQANQMVACGRFKDAEEVMKVANKLQQEESKQGAYQMQKDYENATKLFDQKVKDELHTFDTDAVNQIETLRARRASMRTVFQNQVRKVEQRSELVKDVDRCWNANMRTIVEQKMSRKGQHPDVMPRTTRALGRSLREKQDNVILSLPKLNPMRPMGRPIPAPDYL</sequence>
<feature type="compositionally biased region" description="Acidic residues" evidence="2">
    <location>
        <begin position="89"/>
        <end position="110"/>
    </location>
</feature>
<evidence type="ECO:0000313" key="4">
    <source>
        <dbReference type="Proteomes" id="UP001470230"/>
    </source>
</evidence>
<feature type="coiled-coil region" evidence="1">
    <location>
        <begin position="261"/>
        <end position="292"/>
    </location>
</feature>
<feature type="region of interest" description="Disordered" evidence="2">
    <location>
        <begin position="1"/>
        <end position="159"/>
    </location>
</feature>
<feature type="compositionally biased region" description="Polar residues" evidence="2">
    <location>
        <begin position="139"/>
        <end position="159"/>
    </location>
</feature>
<feature type="compositionally biased region" description="Basic and acidic residues" evidence="2">
    <location>
        <begin position="28"/>
        <end position="41"/>
    </location>
</feature>
<evidence type="ECO:0000313" key="3">
    <source>
        <dbReference type="EMBL" id="KAK8888582.1"/>
    </source>
</evidence>
<evidence type="ECO:0000256" key="2">
    <source>
        <dbReference type="SAM" id="MobiDB-lite"/>
    </source>
</evidence>
<feature type="compositionally biased region" description="Basic residues" evidence="2">
    <location>
        <begin position="125"/>
        <end position="137"/>
    </location>
</feature>
<accession>A0ABR2KCG5</accession>
<evidence type="ECO:0000256" key="1">
    <source>
        <dbReference type="SAM" id="Coils"/>
    </source>
</evidence>
<proteinExistence type="predicted"/>
<dbReference type="Proteomes" id="UP001470230">
    <property type="component" value="Unassembled WGS sequence"/>
</dbReference>
<comment type="caution">
    <text evidence="3">The sequence shown here is derived from an EMBL/GenBank/DDBJ whole genome shotgun (WGS) entry which is preliminary data.</text>
</comment>
<keyword evidence="4" id="KW-1185">Reference proteome</keyword>
<reference evidence="3 4" key="1">
    <citation type="submission" date="2024-04" db="EMBL/GenBank/DDBJ databases">
        <title>Tritrichomonas musculus Genome.</title>
        <authorList>
            <person name="Alves-Ferreira E."/>
            <person name="Grigg M."/>
            <person name="Lorenzi H."/>
            <person name="Galac M."/>
        </authorList>
    </citation>
    <scope>NUCLEOTIDE SEQUENCE [LARGE SCALE GENOMIC DNA]</scope>
    <source>
        <strain evidence="3 4">EAF2021</strain>
    </source>
</reference>
<gene>
    <name evidence="3" type="ORF">M9Y10_033313</name>
</gene>